<proteinExistence type="predicted"/>
<protein>
    <submittedName>
        <fullName evidence="1">Uncharacterized protein</fullName>
    </submittedName>
</protein>
<accession>A0A6M3MAB8</accession>
<gene>
    <name evidence="1" type="ORF">MM171B00326_0009</name>
</gene>
<evidence type="ECO:0000313" key="1">
    <source>
        <dbReference type="EMBL" id="QJB04374.1"/>
    </source>
</evidence>
<dbReference type="AlphaFoldDB" id="A0A6M3MAB8"/>
<dbReference type="EMBL" id="MT143881">
    <property type="protein sequence ID" value="QJB04374.1"/>
    <property type="molecule type" value="Genomic_DNA"/>
</dbReference>
<reference evidence="1" key="1">
    <citation type="submission" date="2020-03" db="EMBL/GenBank/DDBJ databases">
        <title>The deep terrestrial virosphere.</title>
        <authorList>
            <person name="Holmfeldt K."/>
            <person name="Nilsson E."/>
            <person name="Simone D."/>
            <person name="Lopez-Fernandez M."/>
            <person name="Wu X."/>
            <person name="de Brujin I."/>
            <person name="Lundin D."/>
            <person name="Andersson A."/>
            <person name="Bertilsson S."/>
            <person name="Dopson M."/>
        </authorList>
    </citation>
    <scope>NUCLEOTIDE SEQUENCE</scope>
    <source>
        <strain evidence="1">MM171B00326</strain>
    </source>
</reference>
<name>A0A6M3MAB8_9ZZZZ</name>
<organism evidence="1">
    <name type="scientific">viral metagenome</name>
    <dbReference type="NCBI Taxonomy" id="1070528"/>
    <lineage>
        <taxon>unclassified sequences</taxon>
        <taxon>metagenomes</taxon>
        <taxon>organismal metagenomes</taxon>
    </lineage>
</organism>
<sequence length="179" mass="19768">MALQIKSMGPCEVVWGYGEAGAMNLGPFLGATLFKGETHVQDILEERYGDAPVDAIMIGTIASLELRMTRSTLEQLAEVLNAFTSGDVLYLENQLGCEMYGISKSVVIKPICDNKVSTDPVEWVQIYKCYPIPGWELTWDKATQRVFPIMFKVFPSQESGFEGKFGTIGMESGSTEYGL</sequence>